<organism evidence="1 2">
    <name type="scientific">Quercus suber</name>
    <name type="common">Cork oak</name>
    <dbReference type="NCBI Taxonomy" id="58331"/>
    <lineage>
        <taxon>Eukaryota</taxon>
        <taxon>Viridiplantae</taxon>
        <taxon>Streptophyta</taxon>
        <taxon>Embryophyta</taxon>
        <taxon>Tracheophyta</taxon>
        <taxon>Spermatophyta</taxon>
        <taxon>Magnoliopsida</taxon>
        <taxon>eudicotyledons</taxon>
        <taxon>Gunneridae</taxon>
        <taxon>Pentapetalae</taxon>
        <taxon>rosids</taxon>
        <taxon>fabids</taxon>
        <taxon>Fagales</taxon>
        <taxon>Fagaceae</taxon>
        <taxon>Quercus</taxon>
    </lineage>
</organism>
<evidence type="ECO:0000313" key="2">
    <source>
        <dbReference type="Proteomes" id="UP000237347"/>
    </source>
</evidence>
<name>A0AAW0LDG5_QUESU</name>
<proteinExistence type="predicted"/>
<comment type="caution">
    <text evidence="1">The sequence shown here is derived from an EMBL/GenBank/DDBJ whole genome shotgun (WGS) entry which is preliminary data.</text>
</comment>
<gene>
    <name evidence="1" type="ORF">CFP56_004291</name>
</gene>
<dbReference type="AlphaFoldDB" id="A0AAW0LDG5"/>
<dbReference type="EMBL" id="PKMF04000122">
    <property type="protein sequence ID" value="KAK7848846.1"/>
    <property type="molecule type" value="Genomic_DNA"/>
</dbReference>
<sequence>MADYAPEPWGTHQLPVSLSHYAYEPPQPTGPSCQKWARPKIKKKKKNLAIPVDVKDWSFA</sequence>
<accession>A0AAW0LDG5</accession>
<keyword evidence="2" id="KW-1185">Reference proteome</keyword>
<protein>
    <submittedName>
        <fullName evidence="1">Uncharacterized protein</fullName>
    </submittedName>
</protein>
<reference evidence="1 2" key="1">
    <citation type="journal article" date="2018" name="Sci. Data">
        <title>The draft genome sequence of cork oak.</title>
        <authorList>
            <person name="Ramos A.M."/>
            <person name="Usie A."/>
            <person name="Barbosa P."/>
            <person name="Barros P.M."/>
            <person name="Capote T."/>
            <person name="Chaves I."/>
            <person name="Simoes F."/>
            <person name="Abreu I."/>
            <person name="Carrasquinho I."/>
            <person name="Faro C."/>
            <person name="Guimaraes J.B."/>
            <person name="Mendonca D."/>
            <person name="Nobrega F."/>
            <person name="Rodrigues L."/>
            <person name="Saibo N.J.M."/>
            <person name="Varela M.C."/>
            <person name="Egas C."/>
            <person name="Matos J."/>
            <person name="Miguel C.M."/>
            <person name="Oliveira M.M."/>
            <person name="Ricardo C.P."/>
            <person name="Goncalves S."/>
        </authorList>
    </citation>
    <scope>NUCLEOTIDE SEQUENCE [LARGE SCALE GENOMIC DNA]</scope>
    <source>
        <strain evidence="2">cv. HL8</strain>
    </source>
</reference>
<evidence type="ECO:0000313" key="1">
    <source>
        <dbReference type="EMBL" id="KAK7848846.1"/>
    </source>
</evidence>
<dbReference type="Proteomes" id="UP000237347">
    <property type="component" value="Unassembled WGS sequence"/>
</dbReference>